<dbReference type="InterPro" id="IPR051311">
    <property type="entry name" value="DedA_domain"/>
</dbReference>
<organism evidence="9 10">
    <name type="scientific">Lederbergia graminis</name>
    <dbReference type="NCBI Taxonomy" id="735518"/>
    <lineage>
        <taxon>Bacteria</taxon>
        <taxon>Bacillati</taxon>
        <taxon>Bacillota</taxon>
        <taxon>Bacilli</taxon>
        <taxon>Bacillales</taxon>
        <taxon>Bacillaceae</taxon>
        <taxon>Lederbergia</taxon>
    </lineage>
</organism>
<keyword evidence="5 7" id="KW-1133">Transmembrane helix</keyword>
<dbReference type="EMBL" id="JBHSMC010000001">
    <property type="protein sequence ID" value="MFC5463624.1"/>
    <property type="molecule type" value="Genomic_DNA"/>
</dbReference>
<dbReference type="PANTHER" id="PTHR42709">
    <property type="entry name" value="ALKALINE PHOSPHATASE LIKE PROTEIN"/>
    <property type="match status" value="1"/>
</dbReference>
<comment type="similarity">
    <text evidence="2">Belongs to the DedA family.</text>
</comment>
<name>A0ABW0LCL5_9BACI</name>
<keyword evidence="6 7" id="KW-0472">Membrane</keyword>
<dbReference type="InterPro" id="IPR032816">
    <property type="entry name" value="VTT_dom"/>
</dbReference>
<keyword evidence="4 7" id="KW-0812">Transmembrane</keyword>
<gene>
    <name evidence="9" type="ORF">ACFPM4_02520</name>
</gene>
<keyword evidence="10" id="KW-1185">Reference proteome</keyword>
<evidence type="ECO:0000256" key="5">
    <source>
        <dbReference type="ARBA" id="ARBA00022989"/>
    </source>
</evidence>
<feature type="transmembrane region" description="Helical" evidence="7">
    <location>
        <begin position="166"/>
        <end position="184"/>
    </location>
</feature>
<proteinExistence type="inferred from homology"/>
<evidence type="ECO:0000256" key="4">
    <source>
        <dbReference type="ARBA" id="ARBA00022692"/>
    </source>
</evidence>
<feature type="domain" description="VTT" evidence="8">
    <location>
        <begin position="30"/>
        <end position="148"/>
    </location>
</feature>
<evidence type="ECO:0000259" key="8">
    <source>
        <dbReference type="Pfam" id="PF09335"/>
    </source>
</evidence>
<feature type="transmembrane region" description="Helical" evidence="7">
    <location>
        <begin position="12"/>
        <end position="39"/>
    </location>
</feature>
<evidence type="ECO:0000256" key="6">
    <source>
        <dbReference type="ARBA" id="ARBA00023136"/>
    </source>
</evidence>
<dbReference type="Proteomes" id="UP001596147">
    <property type="component" value="Unassembled WGS sequence"/>
</dbReference>
<comment type="caution">
    <text evidence="9">The sequence shown here is derived from an EMBL/GenBank/DDBJ whole genome shotgun (WGS) entry which is preliminary data.</text>
</comment>
<dbReference type="Pfam" id="PF09335">
    <property type="entry name" value="VTT_dom"/>
    <property type="match status" value="1"/>
</dbReference>
<feature type="transmembrane region" description="Helical" evidence="7">
    <location>
        <begin position="128"/>
        <end position="146"/>
    </location>
</feature>
<dbReference type="RefSeq" id="WP_382347369.1">
    <property type="nucleotide sequence ID" value="NZ_JBHSMC010000001.1"/>
</dbReference>
<feature type="transmembrane region" description="Helical" evidence="7">
    <location>
        <begin position="51"/>
        <end position="72"/>
    </location>
</feature>
<comment type="subcellular location">
    <subcellularLocation>
        <location evidence="1">Cell membrane</location>
        <topology evidence="1">Multi-pass membrane protein</topology>
    </subcellularLocation>
</comment>
<accession>A0ABW0LCL5</accession>
<evidence type="ECO:0000313" key="10">
    <source>
        <dbReference type="Proteomes" id="UP001596147"/>
    </source>
</evidence>
<evidence type="ECO:0000256" key="7">
    <source>
        <dbReference type="SAM" id="Phobius"/>
    </source>
</evidence>
<evidence type="ECO:0000256" key="1">
    <source>
        <dbReference type="ARBA" id="ARBA00004651"/>
    </source>
</evidence>
<evidence type="ECO:0000313" key="9">
    <source>
        <dbReference type="EMBL" id="MFC5463624.1"/>
    </source>
</evidence>
<protein>
    <submittedName>
        <fullName evidence="9">DedA family protein</fullName>
    </submittedName>
</protein>
<sequence length="202" mass="22874">MIQQLLEWLNSIGLPGLFIVMFLEGSSLPFPGLVIVLSYGYILSPGYIETAFISIGMSFSYTVASIIPYFIGKKLNGRFPKRLEKGVDKAIKFFKRYGIWSIALSRPFGIGNYISYVAGVSKVNRWKYLALTFVGIYPWSYVMVLLGNYFKGNIETFKRYFSTYSVYGYIVAFIILGVISVILYRKSKNKKLTEAREGGSSN</sequence>
<keyword evidence="3" id="KW-1003">Cell membrane</keyword>
<reference evidence="10" key="1">
    <citation type="journal article" date="2019" name="Int. J. Syst. Evol. Microbiol.">
        <title>The Global Catalogue of Microorganisms (GCM) 10K type strain sequencing project: providing services to taxonomists for standard genome sequencing and annotation.</title>
        <authorList>
            <consortium name="The Broad Institute Genomics Platform"/>
            <consortium name="The Broad Institute Genome Sequencing Center for Infectious Disease"/>
            <person name="Wu L."/>
            <person name="Ma J."/>
        </authorList>
    </citation>
    <scope>NUCLEOTIDE SEQUENCE [LARGE SCALE GENOMIC DNA]</scope>
    <source>
        <strain evidence="10">CGMCC 1.12237</strain>
    </source>
</reference>
<evidence type="ECO:0000256" key="2">
    <source>
        <dbReference type="ARBA" id="ARBA00010792"/>
    </source>
</evidence>
<evidence type="ECO:0000256" key="3">
    <source>
        <dbReference type="ARBA" id="ARBA00022475"/>
    </source>
</evidence>
<dbReference type="PANTHER" id="PTHR42709:SF6">
    <property type="entry name" value="UNDECAPRENYL PHOSPHATE TRANSPORTER A"/>
    <property type="match status" value="1"/>
</dbReference>